<proteinExistence type="predicted"/>
<dbReference type="STRING" id="370622.LA66_05220"/>
<evidence type="ECO:0000259" key="1">
    <source>
        <dbReference type="Pfam" id="PF16998"/>
    </source>
</evidence>
<comment type="caution">
    <text evidence="2">The sequence shown here is derived from an EMBL/GenBank/DDBJ whole genome shotgun (WGS) entry which is preliminary data.</text>
</comment>
<accession>A0A0B1Q583</accession>
<dbReference type="Pfam" id="PF16998">
    <property type="entry name" value="17kDa_Anti_2"/>
    <property type="match status" value="1"/>
</dbReference>
<protein>
    <recommendedName>
        <fullName evidence="1">Surface antigen domain-containing protein</fullName>
    </recommendedName>
</protein>
<evidence type="ECO:0000313" key="2">
    <source>
        <dbReference type="EMBL" id="KHJ56018.1"/>
    </source>
</evidence>
<sequence>MGFFDPGKDFGQALLRRRCSRTSAAGLLAALLLGGCTLSGGGLEDMVDRSITTGSIAPGTAGTAPSVDTDRLSDGRTVRNAVSAAKLSQGPLTVAWANAETGASGTITAIEEMREGSAICRRFTTSRQRFDGIALYDGEACSAASGEWVLTRFGEAG</sequence>
<reference evidence="2 3" key="1">
    <citation type="submission" date="2014-09" db="EMBL/GenBank/DDBJ databases">
        <title>Isolation and characterization of Aurantimonas altamirensis ON-56566 from clinical sample following a dog bite.</title>
        <authorList>
            <person name="Eshaghi A."/>
            <person name="Li A."/>
            <person name="Shahinas D."/>
            <person name="Bahn P."/>
            <person name="Kus J.V."/>
            <person name="Patel S.N."/>
        </authorList>
    </citation>
    <scope>NUCLEOTIDE SEQUENCE [LARGE SCALE GENOMIC DNA]</scope>
    <source>
        <strain evidence="2 3">ON-56566</strain>
    </source>
</reference>
<dbReference type="Proteomes" id="UP000030826">
    <property type="component" value="Unassembled WGS sequence"/>
</dbReference>
<evidence type="ECO:0000313" key="3">
    <source>
        <dbReference type="Proteomes" id="UP000030826"/>
    </source>
</evidence>
<dbReference type="OrthoDB" id="7677942at2"/>
<feature type="domain" description="Surface antigen" evidence="1">
    <location>
        <begin position="46"/>
        <end position="154"/>
    </location>
</feature>
<dbReference type="AlphaFoldDB" id="A0A0B1Q583"/>
<dbReference type="RefSeq" id="WP_039189291.1">
    <property type="nucleotide sequence ID" value="NZ_JRFJ01000001.1"/>
</dbReference>
<dbReference type="InterPro" id="IPR032635">
    <property type="entry name" value="Anti_2"/>
</dbReference>
<gene>
    <name evidence="2" type="ORF">LA66_05220</name>
</gene>
<organism evidence="2 3">
    <name type="scientific">Aureimonas altamirensis</name>
    <dbReference type="NCBI Taxonomy" id="370622"/>
    <lineage>
        <taxon>Bacteria</taxon>
        <taxon>Pseudomonadati</taxon>
        <taxon>Pseudomonadota</taxon>
        <taxon>Alphaproteobacteria</taxon>
        <taxon>Hyphomicrobiales</taxon>
        <taxon>Aurantimonadaceae</taxon>
        <taxon>Aureimonas</taxon>
    </lineage>
</organism>
<name>A0A0B1Q583_9HYPH</name>
<dbReference type="EMBL" id="JRFJ01000001">
    <property type="protein sequence ID" value="KHJ56018.1"/>
    <property type="molecule type" value="Genomic_DNA"/>
</dbReference>